<proteinExistence type="predicted"/>
<evidence type="ECO:0000256" key="2">
    <source>
        <dbReference type="ARBA" id="ARBA00022695"/>
    </source>
</evidence>
<accession>A0AAW2JUP6</accession>
<gene>
    <name evidence="8" type="ORF">Sangu_3152600</name>
</gene>
<evidence type="ECO:0000256" key="4">
    <source>
        <dbReference type="ARBA" id="ARBA00022759"/>
    </source>
</evidence>
<keyword evidence="6" id="KW-0695">RNA-directed DNA polymerase</keyword>
<dbReference type="Pfam" id="PF17917">
    <property type="entry name" value="RT_RNaseH"/>
    <property type="match status" value="1"/>
</dbReference>
<dbReference type="AlphaFoldDB" id="A0AAW2JUP6"/>
<keyword evidence="3" id="KW-0540">Nuclease</keyword>
<sequence length="105" mass="12195">MPIYYVSKVLNRAEVLKRVEGLYTPIEKMALALIVITKRLCPYFLSHPIWMKTNLPLKQTLGESDTFGRLVKRVVELSEYDILYNEAKYEALIAGTRMTLDELRT</sequence>
<dbReference type="EMBL" id="JACGWK010000454">
    <property type="protein sequence ID" value="KAL0298244.1"/>
    <property type="molecule type" value="Genomic_DNA"/>
</dbReference>
<feature type="domain" description="Reverse transcriptase RNase H-like" evidence="7">
    <location>
        <begin position="2"/>
        <end position="80"/>
    </location>
</feature>
<keyword evidence="4" id="KW-0255">Endonuclease</keyword>
<keyword evidence="2" id="KW-0548">Nucleotidyltransferase</keyword>
<dbReference type="PANTHER" id="PTHR48475">
    <property type="entry name" value="RIBONUCLEASE H"/>
    <property type="match status" value="1"/>
</dbReference>
<dbReference type="GO" id="GO:0004519">
    <property type="term" value="F:endonuclease activity"/>
    <property type="evidence" value="ECO:0007669"/>
    <property type="project" value="UniProtKB-KW"/>
</dbReference>
<comment type="caution">
    <text evidence="8">The sequence shown here is derived from an EMBL/GenBank/DDBJ whole genome shotgun (WGS) entry which is preliminary data.</text>
</comment>
<dbReference type="PANTHER" id="PTHR48475:SF2">
    <property type="entry name" value="RIBONUCLEASE H"/>
    <property type="match status" value="1"/>
</dbReference>
<keyword evidence="5" id="KW-0378">Hydrolase</keyword>
<dbReference type="GO" id="GO:0016787">
    <property type="term" value="F:hydrolase activity"/>
    <property type="evidence" value="ECO:0007669"/>
    <property type="project" value="UniProtKB-KW"/>
</dbReference>
<organism evidence="8">
    <name type="scientific">Sesamum angustifolium</name>
    <dbReference type="NCBI Taxonomy" id="2727405"/>
    <lineage>
        <taxon>Eukaryota</taxon>
        <taxon>Viridiplantae</taxon>
        <taxon>Streptophyta</taxon>
        <taxon>Embryophyta</taxon>
        <taxon>Tracheophyta</taxon>
        <taxon>Spermatophyta</taxon>
        <taxon>Magnoliopsida</taxon>
        <taxon>eudicotyledons</taxon>
        <taxon>Gunneridae</taxon>
        <taxon>Pentapetalae</taxon>
        <taxon>asterids</taxon>
        <taxon>lamiids</taxon>
        <taxon>Lamiales</taxon>
        <taxon>Pedaliaceae</taxon>
        <taxon>Sesamum</taxon>
    </lineage>
</organism>
<reference evidence="8" key="1">
    <citation type="submission" date="2020-06" db="EMBL/GenBank/DDBJ databases">
        <authorList>
            <person name="Li T."/>
            <person name="Hu X."/>
            <person name="Zhang T."/>
            <person name="Song X."/>
            <person name="Zhang H."/>
            <person name="Dai N."/>
            <person name="Sheng W."/>
            <person name="Hou X."/>
            <person name="Wei L."/>
        </authorList>
    </citation>
    <scope>NUCLEOTIDE SEQUENCE</scope>
    <source>
        <strain evidence="8">G01</strain>
        <tissue evidence="8">Leaf</tissue>
    </source>
</reference>
<evidence type="ECO:0000256" key="3">
    <source>
        <dbReference type="ARBA" id="ARBA00022722"/>
    </source>
</evidence>
<evidence type="ECO:0000256" key="5">
    <source>
        <dbReference type="ARBA" id="ARBA00022801"/>
    </source>
</evidence>
<keyword evidence="1" id="KW-0808">Transferase</keyword>
<name>A0AAW2JUP6_9LAMI</name>
<evidence type="ECO:0000256" key="6">
    <source>
        <dbReference type="ARBA" id="ARBA00022918"/>
    </source>
</evidence>
<dbReference type="GO" id="GO:0003964">
    <property type="term" value="F:RNA-directed DNA polymerase activity"/>
    <property type="evidence" value="ECO:0007669"/>
    <property type="project" value="UniProtKB-KW"/>
</dbReference>
<dbReference type="InterPro" id="IPR041373">
    <property type="entry name" value="RT_RNaseH"/>
</dbReference>
<evidence type="ECO:0000259" key="7">
    <source>
        <dbReference type="Pfam" id="PF17917"/>
    </source>
</evidence>
<reference evidence="8" key="2">
    <citation type="journal article" date="2024" name="Plant">
        <title>Genomic evolution and insights into agronomic trait innovations of Sesamum species.</title>
        <authorList>
            <person name="Miao H."/>
            <person name="Wang L."/>
            <person name="Qu L."/>
            <person name="Liu H."/>
            <person name="Sun Y."/>
            <person name="Le M."/>
            <person name="Wang Q."/>
            <person name="Wei S."/>
            <person name="Zheng Y."/>
            <person name="Lin W."/>
            <person name="Duan Y."/>
            <person name="Cao H."/>
            <person name="Xiong S."/>
            <person name="Wang X."/>
            <person name="Wei L."/>
            <person name="Li C."/>
            <person name="Ma Q."/>
            <person name="Ju M."/>
            <person name="Zhao R."/>
            <person name="Li G."/>
            <person name="Mu C."/>
            <person name="Tian Q."/>
            <person name="Mei H."/>
            <person name="Zhang T."/>
            <person name="Gao T."/>
            <person name="Zhang H."/>
        </authorList>
    </citation>
    <scope>NUCLEOTIDE SEQUENCE</scope>
    <source>
        <strain evidence="8">G01</strain>
    </source>
</reference>
<evidence type="ECO:0000256" key="1">
    <source>
        <dbReference type="ARBA" id="ARBA00022679"/>
    </source>
</evidence>
<evidence type="ECO:0000313" key="8">
    <source>
        <dbReference type="EMBL" id="KAL0298244.1"/>
    </source>
</evidence>
<protein>
    <recommendedName>
        <fullName evidence="7">Reverse transcriptase RNase H-like domain-containing protein</fullName>
    </recommendedName>
</protein>